<comment type="caution">
    <text evidence="7">The sequence shown here is derived from an EMBL/GenBank/DDBJ whole genome shotgun (WGS) entry which is preliminary data.</text>
</comment>
<dbReference type="Proteomes" id="UP001205601">
    <property type="component" value="Unassembled WGS sequence"/>
</dbReference>
<evidence type="ECO:0000313" key="7">
    <source>
        <dbReference type="EMBL" id="MCT8328462.1"/>
    </source>
</evidence>
<dbReference type="InterPro" id="IPR036259">
    <property type="entry name" value="MFS_trans_sf"/>
</dbReference>
<name>A0ABT2NHS4_9RHOB</name>
<feature type="transmembrane region" description="Helical" evidence="5">
    <location>
        <begin position="359"/>
        <end position="379"/>
    </location>
</feature>
<feature type="domain" description="Major facilitator superfamily (MFS) profile" evidence="6">
    <location>
        <begin position="204"/>
        <end position="385"/>
    </location>
</feature>
<evidence type="ECO:0000256" key="1">
    <source>
        <dbReference type="ARBA" id="ARBA00004141"/>
    </source>
</evidence>
<comment type="subcellular location">
    <subcellularLocation>
        <location evidence="1">Membrane</location>
        <topology evidence="1">Multi-pass membrane protein</topology>
    </subcellularLocation>
</comment>
<feature type="transmembrane region" description="Helical" evidence="5">
    <location>
        <begin position="99"/>
        <end position="119"/>
    </location>
</feature>
<dbReference type="PANTHER" id="PTHR23514:SF13">
    <property type="entry name" value="INNER MEMBRANE PROTEIN YBJJ"/>
    <property type="match status" value="1"/>
</dbReference>
<evidence type="ECO:0000256" key="2">
    <source>
        <dbReference type="ARBA" id="ARBA00022692"/>
    </source>
</evidence>
<proteinExistence type="predicted"/>
<dbReference type="Pfam" id="PF07690">
    <property type="entry name" value="MFS_1"/>
    <property type="match status" value="1"/>
</dbReference>
<reference evidence="8" key="1">
    <citation type="submission" date="2023-07" db="EMBL/GenBank/DDBJ databases">
        <title>Defluviimonas sediminis sp. nov., isolated from mangrove sediment.</title>
        <authorList>
            <person name="Liu L."/>
            <person name="Li J."/>
            <person name="Huang Y."/>
            <person name="Pan J."/>
            <person name="Li M."/>
        </authorList>
    </citation>
    <scope>NUCLEOTIDE SEQUENCE [LARGE SCALE GENOMIC DNA]</scope>
    <source>
        <strain evidence="8">FT324</strain>
    </source>
</reference>
<protein>
    <submittedName>
        <fullName evidence="7">MFS transporter</fullName>
    </submittedName>
</protein>
<feature type="transmembrane region" description="Helical" evidence="5">
    <location>
        <begin position="200"/>
        <end position="218"/>
    </location>
</feature>
<feature type="transmembrane region" description="Helical" evidence="5">
    <location>
        <begin position="163"/>
        <end position="179"/>
    </location>
</feature>
<evidence type="ECO:0000256" key="5">
    <source>
        <dbReference type="SAM" id="Phobius"/>
    </source>
</evidence>
<feature type="transmembrane region" description="Helical" evidence="5">
    <location>
        <begin position="297"/>
        <end position="321"/>
    </location>
</feature>
<feature type="transmembrane region" description="Helical" evidence="5">
    <location>
        <begin position="76"/>
        <end position="93"/>
    </location>
</feature>
<sequence>MATLMEAARLSRAPSLGLMAVGVFWGAFAAYIPEIKVRAAAPDAAFGLALMMAAAGSIVSMQAAPRVLARFGRATMPAAGAFAALVALAPLAVGDTVGLGVALFFMGAAIAMIDITANIRLSLEEAARGVHLMNLCHAGFSFAFAGAAFAAAEARRSGWPPEAFLPLSALVVLALGLATREGAGWRAPPAAPNGAGRSDGLLRAILPVAVLLFLAFVCENATDNWSALHIERTLGAEAGFGGYGPAMLGLTMGIGRLCGQVAAQRLGEAGLIFGSALVGTFGAIVTAIAWAPWVGVLGVACIGLGAAVTVPSANTILGRLVRPDQRGLALSRAWIFGFAGFFVGPSLMGQVSAAFGLRWAFGAIAILMALMLPVALALGRMERRR</sequence>
<evidence type="ECO:0000256" key="4">
    <source>
        <dbReference type="ARBA" id="ARBA00023136"/>
    </source>
</evidence>
<organism evidence="7 8">
    <name type="scientific">Albidovulum sediminis</name>
    <dbReference type="NCBI Taxonomy" id="3066345"/>
    <lineage>
        <taxon>Bacteria</taxon>
        <taxon>Pseudomonadati</taxon>
        <taxon>Pseudomonadota</taxon>
        <taxon>Alphaproteobacteria</taxon>
        <taxon>Rhodobacterales</taxon>
        <taxon>Paracoccaceae</taxon>
        <taxon>Albidovulum</taxon>
    </lineage>
</organism>
<dbReference type="InterPro" id="IPR020846">
    <property type="entry name" value="MFS_dom"/>
</dbReference>
<feature type="transmembrane region" description="Helical" evidence="5">
    <location>
        <begin position="333"/>
        <end position="353"/>
    </location>
</feature>
<dbReference type="EMBL" id="JAOCQF010000001">
    <property type="protein sequence ID" value="MCT8328462.1"/>
    <property type="molecule type" value="Genomic_DNA"/>
</dbReference>
<feature type="transmembrane region" description="Helical" evidence="5">
    <location>
        <begin position="45"/>
        <end position="64"/>
    </location>
</feature>
<dbReference type="Gene3D" id="1.20.1250.20">
    <property type="entry name" value="MFS general substrate transporter like domains"/>
    <property type="match status" value="2"/>
</dbReference>
<accession>A0ABT2NHS4</accession>
<keyword evidence="2 5" id="KW-0812">Transmembrane</keyword>
<keyword evidence="8" id="KW-1185">Reference proteome</keyword>
<evidence type="ECO:0000313" key="8">
    <source>
        <dbReference type="Proteomes" id="UP001205601"/>
    </source>
</evidence>
<dbReference type="InterPro" id="IPR011701">
    <property type="entry name" value="MFS"/>
</dbReference>
<evidence type="ECO:0000256" key="3">
    <source>
        <dbReference type="ARBA" id="ARBA00022989"/>
    </source>
</evidence>
<keyword evidence="3 5" id="KW-1133">Transmembrane helix</keyword>
<evidence type="ECO:0000259" key="6">
    <source>
        <dbReference type="PROSITE" id="PS50850"/>
    </source>
</evidence>
<feature type="transmembrane region" description="Helical" evidence="5">
    <location>
        <begin position="131"/>
        <end position="151"/>
    </location>
</feature>
<dbReference type="SUPFAM" id="SSF103473">
    <property type="entry name" value="MFS general substrate transporter"/>
    <property type="match status" value="1"/>
</dbReference>
<keyword evidence="4 5" id="KW-0472">Membrane</keyword>
<dbReference type="PROSITE" id="PS50850">
    <property type="entry name" value="MFS"/>
    <property type="match status" value="1"/>
</dbReference>
<dbReference type="PANTHER" id="PTHR23514">
    <property type="entry name" value="BYPASS OF STOP CODON PROTEIN 6"/>
    <property type="match status" value="1"/>
</dbReference>
<dbReference type="RefSeq" id="WP_261493893.1">
    <property type="nucleotide sequence ID" value="NZ_JAOCQF010000001.1"/>
</dbReference>
<feature type="transmembrane region" description="Helical" evidence="5">
    <location>
        <begin position="271"/>
        <end position="291"/>
    </location>
</feature>
<feature type="transmembrane region" description="Helical" evidence="5">
    <location>
        <begin position="238"/>
        <end position="259"/>
    </location>
</feature>
<dbReference type="InterPro" id="IPR051788">
    <property type="entry name" value="MFS_Transporter"/>
</dbReference>
<gene>
    <name evidence="7" type="ORF">N5I32_02935</name>
</gene>